<dbReference type="EMBL" id="CP029288">
    <property type="protein sequence ID" value="AWR96992.1"/>
    <property type="molecule type" value="Genomic_DNA"/>
</dbReference>
<evidence type="ECO:0000313" key="2">
    <source>
        <dbReference type="Proteomes" id="UP000248410"/>
    </source>
</evidence>
<name>A0A2U9ILU4_9CREN</name>
<gene>
    <name evidence="1" type="ORF">DFR86_05070</name>
</gene>
<dbReference type="GeneID" id="36837317"/>
<dbReference type="RefSeq" id="WP_110379882.1">
    <property type="nucleotide sequence ID" value="NZ_CP029288.2"/>
</dbReference>
<dbReference type="KEGG" id="asul:DFR86_05070"/>
<evidence type="ECO:0000313" key="1">
    <source>
        <dbReference type="EMBL" id="AWR96992.1"/>
    </source>
</evidence>
<dbReference type="OrthoDB" id="42451at2157"/>
<keyword evidence="2" id="KW-1185">Reference proteome</keyword>
<sequence length="551" mass="62254">MSQDELERSVNATEDEVNSTNTIQWNNFLDSNLAESLTTVIVALSKASKEQPYNFNPQQENQQANKQTTCNSQLKQNIENNIQAKNENYIELVYPTIATSYKITEEAYSNIGRNVNELSVSEATRILFRQGLLINTISKGGKRVIVYIGGISPYWRAGKVAAYQYEGKIMLNYPKNVRKLVQKYLKLGLLVGIGKIDWINPPNPTQQTIYTAYVPSLKPGVKILLQHQLELVNTEDKLDYRCTACTDIAQLASRSKYLRFLPVFNGLHYFGMKDEGMFVGVGYPGNSFDEYYDGSPLLVSSDECGNPSIGGFITEFCGLNELVDLSKLTGKPKLVDLIFRKPSDQTSNARSPNINVDYINSSALLSFVPPPSDWSIDSIYNWALNFLGYDPAFLDYLINVAVVLGHVLSKYSDDVKFVNCDDDPVIDDLEDVIYRDGAEYACGDYYECYEELRRVVEDFARALGSEDEERVVSFCRDSATYVDNSCVNNCVSKAYNEIKSKSVYLRDYVGLGDEHFMDMAKIECESICTKFNAQKYDECIKRLYPRESSAK</sequence>
<protein>
    <submittedName>
        <fullName evidence="1">Uncharacterized protein</fullName>
    </submittedName>
</protein>
<dbReference type="Proteomes" id="UP000248410">
    <property type="component" value="Chromosome"/>
</dbReference>
<organism evidence="1 2">
    <name type="scientific">Acidianus sulfidivorans JP7</name>
    <dbReference type="NCBI Taxonomy" id="619593"/>
    <lineage>
        <taxon>Archaea</taxon>
        <taxon>Thermoproteota</taxon>
        <taxon>Thermoprotei</taxon>
        <taxon>Sulfolobales</taxon>
        <taxon>Sulfolobaceae</taxon>
        <taxon>Acidianus</taxon>
    </lineage>
</organism>
<accession>A0A2U9ILU4</accession>
<proteinExistence type="predicted"/>
<reference evidence="1 2" key="1">
    <citation type="submission" date="2018-05" db="EMBL/GenBank/DDBJ databases">
        <title>Complete Genome Sequences of Extremely Thermoacidophilic, Metal-Mobilizing Type-Strain Members of the Archaeal Family Sulfolobaceae: Acidianus brierleyi DSM-1651T, Acidianus sulfidivorans DSM-18786T, Metallosphaera hakonensis DSM-7519T, and Metallosphaera prunae DSM-10039T.</title>
        <authorList>
            <person name="Counts J.A."/>
            <person name="Kelly R.M."/>
        </authorList>
    </citation>
    <scope>NUCLEOTIDE SEQUENCE [LARGE SCALE GENOMIC DNA]</scope>
    <source>
        <strain evidence="1 2">JP7</strain>
    </source>
</reference>
<dbReference type="AlphaFoldDB" id="A0A2U9ILU4"/>